<dbReference type="AlphaFoldDB" id="A0A812WTM3"/>
<dbReference type="EMBL" id="CAJNIZ010044646">
    <property type="protein sequence ID" value="CAE7696762.1"/>
    <property type="molecule type" value="Genomic_DNA"/>
</dbReference>
<sequence length="75" mass="8109">DGYVAFGSLAEVQQAAVEHLNAEPAVQQRRRPERLSARIRDLDTGPDPGRPGFVLGTLCPDLTFCPGGATYELKL</sequence>
<proteinExistence type="predicted"/>
<name>A0A812WTM3_SYMPI</name>
<comment type="caution">
    <text evidence="2">The sequence shown here is derived from an EMBL/GenBank/DDBJ whole genome shotgun (WGS) entry which is preliminary data.</text>
</comment>
<feature type="compositionally biased region" description="Basic and acidic residues" evidence="1">
    <location>
        <begin position="33"/>
        <end position="43"/>
    </location>
</feature>
<feature type="non-terminal residue" evidence="2">
    <location>
        <position position="75"/>
    </location>
</feature>
<evidence type="ECO:0000256" key="1">
    <source>
        <dbReference type="SAM" id="MobiDB-lite"/>
    </source>
</evidence>
<feature type="region of interest" description="Disordered" evidence="1">
    <location>
        <begin position="24"/>
        <end position="50"/>
    </location>
</feature>
<gene>
    <name evidence="2" type="primary">Icl1f</name>
    <name evidence="2" type="ORF">SPIL2461_LOCUS19560</name>
</gene>
<protein>
    <submittedName>
        <fullName evidence="2">Icl1f protein</fullName>
    </submittedName>
</protein>
<organism evidence="2 3">
    <name type="scientific">Symbiodinium pilosum</name>
    <name type="common">Dinoflagellate</name>
    <dbReference type="NCBI Taxonomy" id="2952"/>
    <lineage>
        <taxon>Eukaryota</taxon>
        <taxon>Sar</taxon>
        <taxon>Alveolata</taxon>
        <taxon>Dinophyceae</taxon>
        <taxon>Suessiales</taxon>
        <taxon>Symbiodiniaceae</taxon>
        <taxon>Symbiodinium</taxon>
    </lineage>
</organism>
<dbReference type="Proteomes" id="UP000649617">
    <property type="component" value="Unassembled WGS sequence"/>
</dbReference>
<reference evidence="2" key="1">
    <citation type="submission" date="2021-02" db="EMBL/GenBank/DDBJ databases">
        <authorList>
            <person name="Dougan E. K."/>
            <person name="Rhodes N."/>
            <person name="Thang M."/>
            <person name="Chan C."/>
        </authorList>
    </citation>
    <scope>NUCLEOTIDE SEQUENCE</scope>
</reference>
<evidence type="ECO:0000313" key="3">
    <source>
        <dbReference type="Proteomes" id="UP000649617"/>
    </source>
</evidence>
<feature type="non-terminal residue" evidence="2">
    <location>
        <position position="1"/>
    </location>
</feature>
<evidence type="ECO:0000313" key="2">
    <source>
        <dbReference type="EMBL" id="CAE7696762.1"/>
    </source>
</evidence>
<dbReference type="OrthoDB" id="421785at2759"/>
<keyword evidence="3" id="KW-1185">Reference proteome</keyword>
<accession>A0A812WTM3</accession>